<reference evidence="1 2" key="1">
    <citation type="submission" date="2022-06" db="EMBL/GenBank/DDBJ databases">
        <title>Halogeometricum sp. a new haloarchaeum isolate from saline soil.</title>
        <authorList>
            <person name="Strakova D."/>
            <person name="Galisteo C."/>
            <person name="Sanchez-Porro C."/>
            <person name="Ventosa A."/>
        </authorList>
    </citation>
    <scope>NUCLEOTIDE SEQUENCE [LARGE SCALE GENOMIC DNA]</scope>
    <source>
        <strain evidence="2">S3BR25-2</strain>
    </source>
</reference>
<dbReference type="RefSeq" id="WP_310931002.1">
    <property type="nucleotide sequence ID" value="NZ_JAMQOQ010000011.1"/>
</dbReference>
<keyword evidence="2" id="KW-1185">Reference proteome</keyword>
<evidence type="ECO:0000313" key="1">
    <source>
        <dbReference type="EMBL" id="MDS0297060.1"/>
    </source>
</evidence>
<organism evidence="1 2">
    <name type="scientific">Halogeometricum luteum</name>
    <dbReference type="NCBI Taxonomy" id="2950537"/>
    <lineage>
        <taxon>Archaea</taxon>
        <taxon>Methanobacteriati</taxon>
        <taxon>Methanobacteriota</taxon>
        <taxon>Stenosarchaea group</taxon>
        <taxon>Halobacteria</taxon>
        <taxon>Halobacteriales</taxon>
        <taxon>Haloferacaceae</taxon>
        <taxon>Halogeometricum</taxon>
    </lineage>
</organism>
<protein>
    <submittedName>
        <fullName evidence="1">Uncharacterized protein</fullName>
    </submittedName>
</protein>
<proteinExistence type="predicted"/>
<sequence length="166" mass="18847">MVEDEFDLEELPVYFVRHKLALDSDGIANLLGDNRFGIDWGVGPITHKSVYEPHGEGAVKDINAMKRIEKNGGIVCAAYEQVTDNIVRIGIVPPHSDIESHPYSAGESADHVDGEKIHIKTHRMHYVTEISVEEAPELFEGRPRGSIRRWRAKADEVRERYRSSWD</sequence>
<gene>
    <name evidence="1" type="ORF">NDI79_23115</name>
</gene>
<comment type="caution">
    <text evidence="1">The sequence shown here is derived from an EMBL/GenBank/DDBJ whole genome shotgun (WGS) entry which is preliminary data.</text>
</comment>
<name>A0ABU2G8C8_9EURY</name>
<dbReference type="EMBL" id="JAMQOQ010000011">
    <property type="protein sequence ID" value="MDS0297060.1"/>
    <property type="molecule type" value="Genomic_DNA"/>
</dbReference>
<accession>A0ABU2G8C8</accession>
<evidence type="ECO:0000313" key="2">
    <source>
        <dbReference type="Proteomes" id="UP001254813"/>
    </source>
</evidence>
<dbReference type="Proteomes" id="UP001254813">
    <property type="component" value="Unassembled WGS sequence"/>
</dbReference>